<dbReference type="Pfam" id="PF00069">
    <property type="entry name" value="Pkinase"/>
    <property type="match status" value="1"/>
</dbReference>
<evidence type="ECO:0000256" key="5">
    <source>
        <dbReference type="ARBA" id="ARBA00022777"/>
    </source>
</evidence>
<keyword evidence="2" id="KW-0723">Serine/threonine-protein kinase</keyword>
<protein>
    <recommendedName>
        <fullName evidence="1">non-specific serine/threonine protein kinase</fullName>
        <ecNumber evidence="1">2.7.11.1</ecNumber>
    </recommendedName>
</protein>
<keyword evidence="4" id="KW-0547">Nucleotide-binding</keyword>
<dbReference type="InterPro" id="IPR008271">
    <property type="entry name" value="Ser/Thr_kinase_AS"/>
</dbReference>
<dbReference type="PROSITE" id="PS50011">
    <property type="entry name" value="PROTEIN_KINASE_DOM"/>
    <property type="match status" value="1"/>
</dbReference>
<dbReference type="PANTHER" id="PTHR45998">
    <property type="entry name" value="SERINE/THREONINE-PROTEIN KINASE 16"/>
    <property type="match status" value="1"/>
</dbReference>
<organism evidence="11 12">
    <name type="scientific">Coccomyxa viridis</name>
    <dbReference type="NCBI Taxonomy" id="1274662"/>
    <lineage>
        <taxon>Eukaryota</taxon>
        <taxon>Viridiplantae</taxon>
        <taxon>Chlorophyta</taxon>
        <taxon>core chlorophytes</taxon>
        <taxon>Trebouxiophyceae</taxon>
        <taxon>Trebouxiophyceae incertae sedis</taxon>
        <taxon>Coccomyxaceae</taxon>
        <taxon>Coccomyxa</taxon>
    </lineage>
</organism>
<evidence type="ECO:0000256" key="6">
    <source>
        <dbReference type="ARBA" id="ARBA00022840"/>
    </source>
</evidence>
<feature type="domain" description="Protein kinase" evidence="10">
    <location>
        <begin position="34"/>
        <end position="365"/>
    </location>
</feature>
<feature type="region of interest" description="Disordered" evidence="9">
    <location>
        <begin position="184"/>
        <end position="224"/>
    </location>
</feature>
<dbReference type="SMART" id="SM00220">
    <property type="entry name" value="S_TKc"/>
    <property type="match status" value="1"/>
</dbReference>
<dbReference type="SUPFAM" id="SSF56112">
    <property type="entry name" value="Protein kinase-like (PK-like)"/>
    <property type="match status" value="1"/>
</dbReference>
<keyword evidence="12" id="KW-1185">Reference proteome</keyword>
<evidence type="ECO:0000256" key="8">
    <source>
        <dbReference type="ARBA" id="ARBA00048679"/>
    </source>
</evidence>
<keyword evidence="3" id="KW-0808">Transferase</keyword>
<dbReference type="EC" id="2.7.11.1" evidence="1"/>
<evidence type="ECO:0000259" key="10">
    <source>
        <dbReference type="PROSITE" id="PS50011"/>
    </source>
</evidence>
<keyword evidence="6" id="KW-0067">ATP-binding</keyword>
<feature type="compositionally biased region" description="Polar residues" evidence="9">
    <location>
        <begin position="208"/>
        <end position="223"/>
    </location>
</feature>
<evidence type="ECO:0000256" key="3">
    <source>
        <dbReference type="ARBA" id="ARBA00022679"/>
    </source>
</evidence>
<evidence type="ECO:0000256" key="7">
    <source>
        <dbReference type="ARBA" id="ARBA00047899"/>
    </source>
</evidence>
<dbReference type="PANTHER" id="PTHR45998:SF2">
    <property type="entry name" value="SERINE_THREONINE-PROTEIN KINASE 16"/>
    <property type="match status" value="1"/>
</dbReference>
<feature type="compositionally biased region" description="Low complexity" evidence="9">
    <location>
        <begin position="189"/>
        <end position="202"/>
    </location>
</feature>
<dbReference type="InterPro" id="IPR052239">
    <property type="entry name" value="Ser/Thr-specific_kinases"/>
</dbReference>
<comment type="catalytic activity">
    <reaction evidence="7">
        <text>L-threonyl-[protein] + ATP = O-phospho-L-threonyl-[protein] + ADP + H(+)</text>
        <dbReference type="Rhea" id="RHEA:46608"/>
        <dbReference type="Rhea" id="RHEA-COMP:11060"/>
        <dbReference type="Rhea" id="RHEA-COMP:11605"/>
        <dbReference type="ChEBI" id="CHEBI:15378"/>
        <dbReference type="ChEBI" id="CHEBI:30013"/>
        <dbReference type="ChEBI" id="CHEBI:30616"/>
        <dbReference type="ChEBI" id="CHEBI:61977"/>
        <dbReference type="ChEBI" id="CHEBI:456216"/>
        <dbReference type="EC" id="2.7.11.1"/>
    </reaction>
</comment>
<keyword evidence="5" id="KW-0418">Kinase</keyword>
<name>A0ABP1FUZ8_9CHLO</name>
<comment type="caution">
    <text evidence="11">The sequence shown here is derived from an EMBL/GenBank/DDBJ whole genome shotgun (WGS) entry which is preliminary data.</text>
</comment>
<evidence type="ECO:0000256" key="1">
    <source>
        <dbReference type="ARBA" id="ARBA00012513"/>
    </source>
</evidence>
<sequence>MEDLMQSFNGCFALFSCLIPSSGYEDVMVGAKRLRIKKQIAEGGYSFVFLVEEVQGIPVEGAEFALKRVLAATGEAAELAEREIRVMQQLQHPNIMPLLAHSRAMAPMDADQGVTTYYMLFPLFKDGSLVDLLEQLQKDKAHLPVQELLSIFFQVCCAVQALHQQQPPLAHRDVKPHNVLIRRAEPDSEAASPSASSAASSGRRAESQLKSNGESEPLASSHTGHARSYHAVLMDFGSTRPARIEVQERRQALEAQEEAEAHSSAPYRAPELFDVPSRCSIDERTDVWSLGCLLYFLMYGCSPFEKAINEAGGSLLLAVLNGQLSYPTQDPYPSEVQSLIQSCLIVDPSKRPYVEDVRAMAQDLLVRCPQQQ</sequence>
<proteinExistence type="predicted"/>
<dbReference type="InterPro" id="IPR000719">
    <property type="entry name" value="Prot_kinase_dom"/>
</dbReference>
<dbReference type="Gene3D" id="3.30.200.20">
    <property type="entry name" value="Phosphorylase Kinase, domain 1"/>
    <property type="match status" value="1"/>
</dbReference>
<evidence type="ECO:0000313" key="11">
    <source>
        <dbReference type="EMBL" id="CAL5223720.1"/>
    </source>
</evidence>
<evidence type="ECO:0000256" key="4">
    <source>
        <dbReference type="ARBA" id="ARBA00022741"/>
    </source>
</evidence>
<dbReference type="Proteomes" id="UP001497392">
    <property type="component" value="Unassembled WGS sequence"/>
</dbReference>
<dbReference type="PROSITE" id="PS00108">
    <property type="entry name" value="PROTEIN_KINASE_ST"/>
    <property type="match status" value="1"/>
</dbReference>
<dbReference type="EMBL" id="CAXHTA020000009">
    <property type="protein sequence ID" value="CAL5223720.1"/>
    <property type="molecule type" value="Genomic_DNA"/>
</dbReference>
<evidence type="ECO:0000313" key="12">
    <source>
        <dbReference type="Proteomes" id="UP001497392"/>
    </source>
</evidence>
<evidence type="ECO:0000256" key="9">
    <source>
        <dbReference type="SAM" id="MobiDB-lite"/>
    </source>
</evidence>
<dbReference type="InterPro" id="IPR011009">
    <property type="entry name" value="Kinase-like_dom_sf"/>
</dbReference>
<accession>A0ABP1FUZ8</accession>
<reference evidence="11 12" key="1">
    <citation type="submission" date="2024-06" db="EMBL/GenBank/DDBJ databases">
        <authorList>
            <person name="Kraege A."/>
            <person name="Thomma B."/>
        </authorList>
    </citation>
    <scope>NUCLEOTIDE SEQUENCE [LARGE SCALE GENOMIC DNA]</scope>
</reference>
<comment type="catalytic activity">
    <reaction evidence="8">
        <text>L-seryl-[protein] + ATP = O-phospho-L-seryl-[protein] + ADP + H(+)</text>
        <dbReference type="Rhea" id="RHEA:17989"/>
        <dbReference type="Rhea" id="RHEA-COMP:9863"/>
        <dbReference type="Rhea" id="RHEA-COMP:11604"/>
        <dbReference type="ChEBI" id="CHEBI:15378"/>
        <dbReference type="ChEBI" id="CHEBI:29999"/>
        <dbReference type="ChEBI" id="CHEBI:30616"/>
        <dbReference type="ChEBI" id="CHEBI:83421"/>
        <dbReference type="ChEBI" id="CHEBI:456216"/>
        <dbReference type="EC" id="2.7.11.1"/>
    </reaction>
</comment>
<evidence type="ECO:0000256" key="2">
    <source>
        <dbReference type="ARBA" id="ARBA00022527"/>
    </source>
</evidence>
<dbReference type="Gene3D" id="1.10.510.10">
    <property type="entry name" value="Transferase(Phosphotransferase) domain 1"/>
    <property type="match status" value="1"/>
</dbReference>
<gene>
    <name evidence="11" type="primary">g6275</name>
    <name evidence="11" type="ORF">VP750_LOCUS5379</name>
</gene>